<dbReference type="AlphaFoldDB" id="A0A9P8M2U7"/>
<dbReference type="SUPFAM" id="SSF57959">
    <property type="entry name" value="Leucine zipper domain"/>
    <property type="match status" value="1"/>
</dbReference>
<reference evidence="2 3" key="1">
    <citation type="submission" date="2020-07" db="EMBL/GenBank/DDBJ databases">
        <title>Metarhizium humberi genome.</title>
        <authorList>
            <person name="Lysoe E."/>
        </authorList>
    </citation>
    <scope>NUCLEOTIDE SEQUENCE [LARGE SCALE GENOMIC DNA]</scope>
    <source>
        <strain evidence="2 3">ESALQ1638</strain>
    </source>
</reference>
<feature type="compositionally biased region" description="Pro residues" evidence="1">
    <location>
        <begin position="246"/>
        <end position="262"/>
    </location>
</feature>
<evidence type="ECO:0000313" key="2">
    <source>
        <dbReference type="EMBL" id="KAH0592718.1"/>
    </source>
</evidence>
<dbReference type="CDD" id="cd14688">
    <property type="entry name" value="bZIP_YAP"/>
    <property type="match status" value="1"/>
</dbReference>
<comment type="caution">
    <text evidence="2">The sequence shown here is derived from an EMBL/GenBank/DDBJ whole genome shotgun (WGS) entry which is preliminary data.</text>
</comment>
<dbReference type="Proteomes" id="UP000764110">
    <property type="component" value="Unassembled WGS sequence"/>
</dbReference>
<dbReference type="PANTHER" id="PTHR40618">
    <property type="entry name" value="B-ZIP TRANSCRIPTION FACTOR (EUROFUNG)-RELATED"/>
    <property type="match status" value="1"/>
</dbReference>
<feature type="compositionally biased region" description="Polar residues" evidence="1">
    <location>
        <begin position="90"/>
        <end position="110"/>
    </location>
</feature>
<dbReference type="PANTHER" id="PTHR40618:SF1">
    <property type="entry name" value="B-ZIP TRANSCRIPTION FACTOR (EUROFUNG)"/>
    <property type="match status" value="1"/>
</dbReference>
<proteinExistence type="predicted"/>
<dbReference type="EMBL" id="JACEFI010000027">
    <property type="protein sequence ID" value="KAH0592718.1"/>
    <property type="molecule type" value="Genomic_DNA"/>
</dbReference>
<dbReference type="Gene3D" id="1.20.5.170">
    <property type="match status" value="1"/>
</dbReference>
<organism evidence="2 3">
    <name type="scientific">Metarhizium humberi</name>
    <dbReference type="NCBI Taxonomy" id="2596975"/>
    <lineage>
        <taxon>Eukaryota</taxon>
        <taxon>Fungi</taxon>
        <taxon>Dikarya</taxon>
        <taxon>Ascomycota</taxon>
        <taxon>Pezizomycotina</taxon>
        <taxon>Sordariomycetes</taxon>
        <taxon>Hypocreomycetidae</taxon>
        <taxon>Hypocreales</taxon>
        <taxon>Clavicipitaceae</taxon>
        <taxon>Metarhizium</taxon>
    </lineage>
</organism>
<dbReference type="InterPro" id="IPR046347">
    <property type="entry name" value="bZIP_sf"/>
</dbReference>
<gene>
    <name evidence="2" type="ORF">MHUMG1_09542</name>
</gene>
<keyword evidence="3" id="KW-1185">Reference proteome</keyword>
<accession>A0A9P8M2U7</accession>
<feature type="region of interest" description="Disordered" evidence="1">
    <location>
        <begin position="84"/>
        <end position="128"/>
    </location>
</feature>
<protein>
    <recommendedName>
        <fullName evidence="4">BZIP transcription factor, bZIP-1</fullName>
    </recommendedName>
</protein>
<evidence type="ECO:0000313" key="3">
    <source>
        <dbReference type="Proteomes" id="UP000764110"/>
    </source>
</evidence>
<evidence type="ECO:0008006" key="4">
    <source>
        <dbReference type="Google" id="ProtNLM"/>
    </source>
</evidence>
<feature type="compositionally biased region" description="Polar residues" evidence="1">
    <location>
        <begin position="219"/>
        <end position="229"/>
    </location>
</feature>
<dbReference type="GO" id="GO:0003700">
    <property type="term" value="F:DNA-binding transcription factor activity"/>
    <property type="evidence" value="ECO:0007669"/>
    <property type="project" value="InterPro"/>
</dbReference>
<evidence type="ECO:0000256" key="1">
    <source>
        <dbReference type="SAM" id="MobiDB-lite"/>
    </source>
</evidence>
<feature type="region of interest" description="Disordered" evidence="1">
    <location>
        <begin position="214"/>
        <end position="266"/>
    </location>
</feature>
<sequence length="529" mass="58766">MNNDMAARDAALAYEPTADVNIGGNHLMSILSARKYPVPTTQDVHAKEKDNAFLQSLSFVFDVDHGTEGPAGLHGAGPAEALNCFLDGHNQPTTYRRQGQSTASPAGESTASKKRGSDDGQGPKEVSGHGLLKHRLCIREAQRAYRLRKESRISFLTKRVSELEQAIEDMSTTVTTFSDSLLQSGVLAPHAHLTQCTRETLEKCLRLARTTNVDDEWDASSSQPGNQPSGKEDPNLAIGLPGSPRYMPPLPPQPLMPQPLTPPSMEGSETVLHLQYSTFMDQLHMAILYRGYVRLTDPSVSAQGVRHAFRLLYPTMGRSNLTAYFAAALHAKISKTELSKQWKSVPFFQLGGAGTHYAWPPELGPYTRRSRHWHAISVPLSHFSSDIQKDLNGDWFDMQDLECFLMEKNVKLVAAAGAASPSDSNTQQEQTHINAKEFISGIARFKEPQRTPRDLVANLHSIARQCRMPRQVRRLSSLRRGNGASQGRFGLTSLTSPDDDDEQNTFFVILQSFYRTETSSNVFDYWYMS</sequence>
<name>A0A9P8M2U7_9HYPO</name>